<dbReference type="EMBL" id="NDIQ01000001">
    <property type="protein sequence ID" value="PRT52435.1"/>
    <property type="molecule type" value="Genomic_DNA"/>
</dbReference>
<keyword evidence="5" id="KW-0677">Repeat</keyword>
<evidence type="ECO:0000256" key="5">
    <source>
        <dbReference type="ARBA" id="ARBA00022737"/>
    </source>
</evidence>
<dbReference type="InterPro" id="IPR002067">
    <property type="entry name" value="MCP"/>
</dbReference>
<sequence length="326" mass="35287">MPETAICVESTRTEHKNRGQTNIQQNEASMMSVLFAGGIGGAMGDTVMYPLDTIKTRQQGAPGVLKYRTMASTTASILREEGLIRGVYRGYSAALLGSFPSTMMFFGVYETTKRYFKPHGGVDETVVHLGAGFLGDLVSSVVYVPSEVLKTRLQLQGPYNNPYFKSGYNYRGLSHACRTIARTEGLSTFFYGYKATLIRDLPFSALQFAFYEKFRASAQTYSGSSDISLGLELATGGAAGGLAGVITTPLDVIKTRIQTQTDGKIHGTVQGLRFIAQKEGVLRVFSGVGPRLVWTSIQSSVMLVCYQAVLKALDPNEPAKSALTSS</sequence>
<keyword evidence="8" id="KW-0496">Mitochondrion</keyword>
<dbReference type="PRINTS" id="PR00926">
    <property type="entry name" value="MITOCARRIER"/>
</dbReference>
<dbReference type="Pfam" id="PF00153">
    <property type="entry name" value="Mito_carr"/>
    <property type="match status" value="3"/>
</dbReference>
<evidence type="ECO:0000256" key="6">
    <source>
        <dbReference type="ARBA" id="ARBA00022792"/>
    </source>
</evidence>
<dbReference type="FunFam" id="1.50.40.10:FF:000095">
    <property type="entry name" value="Mitochondrial carrier protein"/>
    <property type="match status" value="1"/>
</dbReference>
<evidence type="ECO:0008006" key="14">
    <source>
        <dbReference type="Google" id="ProtNLM"/>
    </source>
</evidence>
<name>A0A2T0FBV0_9ASCO</name>
<comment type="similarity">
    <text evidence="2 11">Belongs to the mitochondrial carrier (TC 2.A.29) family.</text>
</comment>
<feature type="repeat" description="Solcar" evidence="10">
    <location>
        <begin position="28"/>
        <end position="115"/>
    </location>
</feature>
<proteinExistence type="inferred from homology"/>
<evidence type="ECO:0000256" key="7">
    <source>
        <dbReference type="ARBA" id="ARBA00022989"/>
    </source>
</evidence>
<accession>A0A2T0FBV0</accession>
<comment type="caution">
    <text evidence="12">The sequence shown here is derived from an EMBL/GenBank/DDBJ whole genome shotgun (WGS) entry which is preliminary data.</text>
</comment>
<evidence type="ECO:0000256" key="2">
    <source>
        <dbReference type="ARBA" id="ARBA00006375"/>
    </source>
</evidence>
<dbReference type="Proteomes" id="UP000238350">
    <property type="component" value="Unassembled WGS sequence"/>
</dbReference>
<dbReference type="InterPro" id="IPR018108">
    <property type="entry name" value="MCP_transmembrane"/>
</dbReference>
<evidence type="ECO:0000313" key="13">
    <source>
        <dbReference type="Proteomes" id="UP000238350"/>
    </source>
</evidence>
<dbReference type="SUPFAM" id="SSF103506">
    <property type="entry name" value="Mitochondrial carrier"/>
    <property type="match status" value="1"/>
</dbReference>
<dbReference type="PROSITE" id="PS50920">
    <property type="entry name" value="SOLCAR"/>
    <property type="match status" value="3"/>
</dbReference>
<evidence type="ECO:0000256" key="8">
    <source>
        <dbReference type="ARBA" id="ARBA00023128"/>
    </source>
</evidence>
<evidence type="ECO:0000256" key="1">
    <source>
        <dbReference type="ARBA" id="ARBA00004448"/>
    </source>
</evidence>
<gene>
    <name evidence="12" type="ORF">B9G98_00055</name>
</gene>
<feature type="repeat" description="Solcar" evidence="10">
    <location>
        <begin position="227"/>
        <end position="312"/>
    </location>
</feature>
<keyword evidence="7" id="KW-1133">Transmembrane helix</keyword>
<dbReference type="RefSeq" id="XP_024662381.1">
    <property type="nucleotide sequence ID" value="XM_024806613.1"/>
</dbReference>
<evidence type="ECO:0000256" key="9">
    <source>
        <dbReference type="ARBA" id="ARBA00023136"/>
    </source>
</evidence>
<keyword evidence="9 10" id="KW-0472">Membrane</keyword>
<reference evidence="12 13" key="1">
    <citation type="submission" date="2017-04" db="EMBL/GenBank/DDBJ databases">
        <title>Genome sequencing of [Candida] sorbophila.</title>
        <authorList>
            <person name="Ahn J.O."/>
        </authorList>
    </citation>
    <scope>NUCLEOTIDE SEQUENCE [LARGE SCALE GENOMIC DNA]</scope>
    <source>
        <strain evidence="12 13">DS02</strain>
    </source>
</reference>
<evidence type="ECO:0000313" key="12">
    <source>
        <dbReference type="EMBL" id="PRT52435.1"/>
    </source>
</evidence>
<evidence type="ECO:0000256" key="10">
    <source>
        <dbReference type="PROSITE-ProRule" id="PRU00282"/>
    </source>
</evidence>
<keyword evidence="4 10" id="KW-0812">Transmembrane</keyword>
<protein>
    <recommendedName>
        <fullName evidence="14">Mitochondrial carrier</fullName>
    </recommendedName>
</protein>
<dbReference type="InterPro" id="IPR023395">
    <property type="entry name" value="MCP_dom_sf"/>
</dbReference>
<dbReference type="STRING" id="45607.A0A2T0FBV0"/>
<dbReference type="GO" id="GO:0055085">
    <property type="term" value="P:transmembrane transport"/>
    <property type="evidence" value="ECO:0007669"/>
    <property type="project" value="InterPro"/>
</dbReference>
<evidence type="ECO:0000256" key="4">
    <source>
        <dbReference type="ARBA" id="ARBA00022692"/>
    </source>
</evidence>
<dbReference type="PANTHER" id="PTHR45667">
    <property type="entry name" value="S-ADENOSYLMETHIONINE MITOCHONDRIAL CARRIER PROTEIN"/>
    <property type="match status" value="1"/>
</dbReference>
<dbReference type="AlphaFoldDB" id="A0A2T0FBV0"/>
<feature type="repeat" description="Solcar" evidence="10">
    <location>
        <begin position="123"/>
        <end position="217"/>
    </location>
</feature>
<dbReference type="GO" id="GO:0005743">
    <property type="term" value="C:mitochondrial inner membrane"/>
    <property type="evidence" value="ECO:0007669"/>
    <property type="project" value="UniProtKB-SubCell"/>
</dbReference>
<evidence type="ECO:0000256" key="11">
    <source>
        <dbReference type="RuleBase" id="RU000488"/>
    </source>
</evidence>
<keyword evidence="3 11" id="KW-0813">Transport</keyword>
<comment type="subcellular location">
    <subcellularLocation>
        <location evidence="1">Mitochondrion inner membrane</location>
        <topology evidence="1">Multi-pass membrane protein</topology>
    </subcellularLocation>
</comment>
<dbReference type="OrthoDB" id="415315at2759"/>
<dbReference type="Gene3D" id="1.50.40.10">
    <property type="entry name" value="Mitochondrial carrier domain"/>
    <property type="match status" value="2"/>
</dbReference>
<organism evidence="12 13">
    <name type="scientific">Wickerhamiella sorbophila</name>
    <dbReference type="NCBI Taxonomy" id="45607"/>
    <lineage>
        <taxon>Eukaryota</taxon>
        <taxon>Fungi</taxon>
        <taxon>Dikarya</taxon>
        <taxon>Ascomycota</taxon>
        <taxon>Saccharomycotina</taxon>
        <taxon>Dipodascomycetes</taxon>
        <taxon>Dipodascales</taxon>
        <taxon>Trichomonascaceae</taxon>
        <taxon>Wickerhamiella</taxon>
    </lineage>
</organism>
<keyword evidence="6" id="KW-0999">Mitochondrion inner membrane</keyword>
<keyword evidence="13" id="KW-1185">Reference proteome</keyword>
<dbReference type="GeneID" id="36513804"/>
<evidence type="ECO:0000256" key="3">
    <source>
        <dbReference type="ARBA" id="ARBA00022448"/>
    </source>
</evidence>